<dbReference type="SUPFAM" id="SSF48403">
    <property type="entry name" value="Ankyrin repeat"/>
    <property type="match status" value="1"/>
</dbReference>
<feature type="repeat" description="ANK" evidence="3">
    <location>
        <begin position="53"/>
        <end position="85"/>
    </location>
</feature>
<keyword evidence="1" id="KW-0677">Repeat</keyword>
<feature type="chain" id="PRO_5041352240" description="Ankyrin repeat domain-containing protein" evidence="4">
    <location>
        <begin position="21"/>
        <end position="148"/>
    </location>
</feature>
<evidence type="ECO:0000256" key="2">
    <source>
        <dbReference type="ARBA" id="ARBA00023043"/>
    </source>
</evidence>
<organism evidence="5 6">
    <name type="scientific">Mesoterricola sediminis</name>
    <dbReference type="NCBI Taxonomy" id="2927980"/>
    <lineage>
        <taxon>Bacteria</taxon>
        <taxon>Pseudomonadati</taxon>
        <taxon>Acidobacteriota</taxon>
        <taxon>Holophagae</taxon>
        <taxon>Holophagales</taxon>
        <taxon>Holophagaceae</taxon>
        <taxon>Mesoterricola</taxon>
    </lineage>
</organism>
<accession>A0AA48KC39</accession>
<evidence type="ECO:0000313" key="5">
    <source>
        <dbReference type="EMBL" id="BDU75695.1"/>
    </source>
</evidence>
<evidence type="ECO:0000256" key="3">
    <source>
        <dbReference type="PROSITE-ProRule" id="PRU00023"/>
    </source>
</evidence>
<dbReference type="SMART" id="SM00248">
    <property type="entry name" value="ANK"/>
    <property type="match status" value="2"/>
</dbReference>
<dbReference type="Pfam" id="PF12796">
    <property type="entry name" value="Ank_2"/>
    <property type="match status" value="1"/>
</dbReference>
<dbReference type="AlphaFoldDB" id="A0AA48KC39"/>
<dbReference type="PROSITE" id="PS50088">
    <property type="entry name" value="ANK_REPEAT"/>
    <property type="match status" value="2"/>
</dbReference>
<feature type="signal peptide" evidence="4">
    <location>
        <begin position="1"/>
        <end position="20"/>
    </location>
</feature>
<name>A0AA48KC39_9BACT</name>
<gene>
    <name evidence="5" type="ORF">METESE_06530</name>
</gene>
<evidence type="ECO:0000256" key="1">
    <source>
        <dbReference type="ARBA" id="ARBA00022737"/>
    </source>
</evidence>
<protein>
    <recommendedName>
        <fullName evidence="7">Ankyrin repeat domain-containing protein</fullName>
    </recommendedName>
</protein>
<dbReference type="Pfam" id="PF13857">
    <property type="entry name" value="Ank_5"/>
    <property type="match status" value="1"/>
</dbReference>
<proteinExistence type="predicted"/>
<dbReference type="InterPro" id="IPR036770">
    <property type="entry name" value="Ankyrin_rpt-contain_sf"/>
</dbReference>
<sequence length="148" mass="16106">MNLRVLVPALTMVLCAPALQGGTKLSRAALDGNIAQMTQLMEAGEKVNDIDKWGWTPLLWACYYGQEKAAVLLLERGADPNLLTIKSYGRYQPGTSPLILAAYYGHAKIVKALLDHKADPALKDSKGQTARDYAESFSFAEVVALLPK</sequence>
<dbReference type="GO" id="GO:0085020">
    <property type="term" value="P:protein K6-linked ubiquitination"/>
    <property type="evidence" value="ECO:0007669"/>
    <property type="project" value="TreeGrafter"/>
</dbReference>
<dbReference type="PANTHER" id="PTHR24171">
    <property type="entry name" value="ANKYRIN REPEAT DOMAIN-CONTAINING PROTEIN 39-RELATED"/>
    <property type="match status" value="1"/>
</dbReference>
<dbReference type="RefSeq" id="WP_243331193.1">
    <property type="nucleotide sequence ID" value="NZ_AP027081.1"/>
</dbReference>
<dbReference type="PROSITE" id="PS50297">
    <property type="entry name" value="ANK_REP_REGION"/>
    <property type="match status" value="2"/>
</dbReference>
<dbReference type="InterPro" id="IPR002110">
    <property type="entry name" value="Ankyrin_rpt"/>
</dbReference>
<dbReference type="Gene3D" id="1.25.40.20">
    <property type="entry name" value="Ankyrin repeat-containing domain"/>
    <property type="match status" value="1"/>
</dbReference>
<keyword evidence="2 3" id="KW-0040">ANK repeat</keyword>
<dbReference type="GO" id="GO:0004842">
    <property type="term" value="F:ubiquitin-protein transferase activity"/>
    <property type="evidence" value="ECO:0007669"/>
    <property type="project" value="TreeGrafter"/>
</dbReference>
<dbReference type="PANTHER" id="PTHR24171:SF8">
    <property type="entry name" value="BRCA1-ASSOCIATED RING DOMAIN PROTEIN 1"/>
    <property type="match status" value="1"/>
</dbReference>
<dbReference type="KEGG" id="msea:METESE_06530"/>
<reference evidence="5" key="1">
    <citation type="journal article" date="2023" name="Int. J. Syst. Evol. Microbiol.">
        <title>Mesoterricola silvestris gen. nov., sp. nov., Mesoterricola sediminis sp. nov., Geothrix oryzae sp. nov., Geothrix edaphica sp. nov., Geothrix rubra sp. nov., and Geothrix limicola sp. nov., six novel members of Acidobacteriota isolated from soils.</title>
        <authorList>
            <person name="Itoh H."/>
            <person name="Sugisawa Y."/>
            <person name="Mise K."/>
            <person name="Xu Z."/>
            <person name="Kuniyasu M."/>
            <person name="Ushijima N."/>
            <person name="Kawano K."/>
            <person name="Kobayashi E."/>
            <person name="Shiratori Y."/>
            <person name="Masuda Y."/>
            <person name="Senoo K."/>
        </authorList>
    </citation>
    <scope>NUCLEOTIDE SEQUENCE</scope>
    <source>
        <strain evidence="5">W786</strain>
    </source>
</reference>
<dbReference type="EMBL" id="AP027081">
    <property type="protein sequence ID" value="BDU75695.1"/>
    <property type="molecule type" value="Genomic_DNA"/>
</dbReference>
<dbReference type="Proteomes" id="UP001228113">
    <property type="component" value="Chromosome"/>
</dbReference>
<evidence type="ECO:0008006" key="7">
    <source>
        <dbReference type="Google" id="ProtNLM"/>
    </source>
</evidence>
<feature type="repeat" description="ANK" evidence="3">
    <location>
        <begin position="93"/>
        <end position="125"/>
    </location>
</feature>
<keyword evidence="4" id="KW-0732">Signal</keyword>
<keyword evidence="6" id="KW-1185">Reference proteome</keyword>
<evidence type="ECO:0000256" key="4">
    <source>
        <dbReference type="SAM" id="SignalP"/>
    </source>
</evidence>
<evidence type="ECO:0000313" key="6">
    <source>
        <dbReference type="Proteomes" id="UP001228113"/>
    </source>
</evidence>